<keyword evidence="1" id="KW-0560">Oxidoreductase</keyword>
<dbReference type="Gene3D" id="3.40.920.10">
    <property type="entry name" value="Pyruvate-ferredoxin oxidoreductase, PFOR, domain III"/>
    <property type="match status" value="1"/>
</dbReference>
<evidence type="ECO:0000256" key="1">
    <source>
        <dbReference type="ARBA" id="ARBA00023002"/>
    </source>
</evidence>
<protein>
    <submittedName>
        <fullName evidence="3">2-oxoacid:acceptor oxidoreductase family protein</fullName>
    </submittedName>
</protein>
<gene>
    <name evidence="3" type="ORF">NE695_16285</name>
</gene>
<dbReference type="InterPro" id="IPR002869">
    <property type="entry name" value="Pyrv_flavodox_OxRed_cen"/>
</dbReference>
<feature type="domain" description="Pyruvate/ketoisovalerate oxidoreductase catalytic" evidence="2">
    <location>
        <begin position="12"/>
        <end position="183"/>
    </location>
</feature>
<dbReference type="RefSeq" id="WP_066866406.1">
    <property type="nucleotide sequence ID" value="NZ_CABKVV010000014.1"/>
</dbReference>
<dbReference type="InterPro" id="IPR019752">
    <property type="entry name" value="Pyrv/ketoisovalerate_OxRed_cat"/>
</dbReference>
<dbReference type="PANTHER" id="PTHR42730:SF1">
    <property type="entry name" value="2-OXOGLUTARATE SYNTHASE SUBUNIT KORC"/>
    <property type="match status" value="1"/>
</dbReference>
<reference evidence="3 4" key="1">
    <citation type="submission" date="2022-06" db="EMBL/GenBank/DDBJ databases">
        <title>Isolation of gut microbiota from human fecal samples.</title>
        <authorList>
            <person name="Pamer E.G."/>
            <person name="Barat B."/>
            <person name="Waligurski E."/>
            <person name="Medina S."/>
            <person name="Paddock L."/>
            <person name="Mostad J."/>
        </authorList>
    </citation>
    <scope>NUCLEOTIDE SEQUENCE [LARGE SCALE GENOMIC DNA]</scope>
    <source>
        <strain evidence="3 4">DFI.9.73</strain>
    </source>
</reference>
<dbReference type="PANTHER" id="PTHR42730">
    <property type="entry name" value="2-OXOGLUTARATE SYNTHASE SUBUNIT KORC"/>
    <property type="match status" value="1"/>
</dbReference>
<evidence type="ECO:0000259" key="2">
    <source>
        <dbReference type="Pfam" id="PF01558"/>
    </source>
</evidence>
<dbReference type="Pfam" id="PF01558">
    <property type="entry name" value="POR"/>
    <property type="match status" value="1"/>
</dbReference>
<dbReference type="SUPFAM" id="SSF53323">
    <property type="entry name" value="Pyruvate-ferredoxin oxidoreductase, PFOR, domain III"/>
    <property type="match status" value="1"/>
</dbReference>
<name>A0ABT1S4M7_9FIRM</name>
<comment type="caution">
    <text evidence="3">The sequence shown here is derived from an EMBL/GenBank/DDBJ whole genome shotgun (WGS) entry which is preliminary data.</text>
</comment>
<evidence type="ECO:0000313" key="4">
    <source>
        <dbReference type="Proteomes" id="UP001524473"/>
    </source>
</evidence>
<evidence type="ECO:0000313" key="3">
    <source>
        <dbReference type="EMBL" id="MCQ4841470.1"/>
    </source>
</evidence>
<accession>A0ABT1S4M7</accession>
<proteinExistence type="predicted"/>
<dbReference type="Proteomes" id="UP001524473">
    <property type="component" value="Unassembled WGS sequence"/>
</dbReference>
<dbReference type="EMBL" id="JANFZH010000051">
    <property type="protein sequence ID" value="MCQ4841470.1"/>
    <property type="molecule type" value="Genomic_DNA"/>
</dbReference>
<keyword evidence="4" id="KW-1185">Reference proteome</keyword>
<organism evidence="3 4">
    <name type="scientific">Neglectibacter timonensis</name>
    <dbReference type="NCBI Taxonomy" id="1776382"/>
    <lineage>
        <taxon>Bacteria</taxon>
        <taxon>Bacillati</taxon>
        <taxon>Bacillota</taxon>
        <taxon>Clostridia</taxon>
        <taxon>Eubacteriales</taxon>
        <taxon>Oscillospiraceae</taxon>
        <taxon>Neglectibacter</taxon>
    </lineage>
</organism>
<dbReference type="InterPro" id="IPR052554">
    <property type="entry name" value="2-oxoglutarate_synth_KorC"/>
</dbReference>
<sequence>MKDLNMVFAGFGGQGVLFAGKVAAYAGLLENKEISWLPSYGPEMRGGTANCSVCISDEPIGSPLVTAPNVLVAMNLPSLDKFINAVEPGGTVILDSSLIDKKVERTDINVYYVPSSTLAEENGVSGLANMILIGKLFHEVCMAEGDYGFCKEETLDKAIQKCIPARKADMLEFNRKAVKLGAEQ</sequence>
<dbReference type="GeneID" id="90533373"/>